<evidence type="ECO:0000256" key="2">
    <source>
        <dbReference type="SAM" id="Phobius"/>
    </source>
</evidence>
<name>M2PHR5_CERS8</name>
<dbReference type="HOGENOM" id="CLU_1011942_0_0_1"/>
<proteinExistence type="predicted"/>
<keyword evidence="2" id="KW-0812">Transmembrane</keyword>
<keyword evidence="2" id="KW-0472">Membrane</keyword>
<keyword evidence="4" id="KW-1185">Reference proteome</keyword>
<gene>
    <name evidence="3" type="ORF">CERSUDRAFT_116353</name>
</gene>
<feature type="region of interest" description="Disordered" evidence="1">
    <location>
        <begin position="50"/>
        <end position="98"/>
    </location>
</feature>
<dbReference type="OrthoDB" id="2802740at2759"/>
<evidence type="ECO:0000313" key="4">
    <source>
        <dbReference type="Proteomes" id="UP000016930"/>
    </source>
</evidence>
<accession>M2PHR5</accession>
<dbReference type="Proteomes" id="UP000016930">
    <property type="component" value="Unassembled WGS sequence"/>
</dbReference>
<feature type="transmembrane region" description="Helical" evidence="2">
    <location>
        <begin position="103"/>
        <end position="123"/>
    </location>
</feature>
<dbReference type="EMBL" id="KB445800">
    <property type="protein sequence ID" value="EMD35634.1"/>
    <property type="molecule type" value="Genomic_DNA"/>
</dbReference>
<protein>
    <submittedName>
        <fullName evidence="3">Uncharacterized protein</fullName>
    </submittedName>
</protein>
<sequence length="275" mass="29948">MSCLYCLLASISHIRSQLLLHNGGESSRHQERQQLLNSTASDMFRTARFSSLRRRSGGDPSRGSANVVQGNTDSSGQSGSQGSSSSSARPKPAGSTTTNNSTVIAAVVAVVMIVGTVLFALWFRRMLRRSRRRNLLRQARLASLDSKPQMWDINLDSAALRSLENLRWKNMTPIAVDFSRDTPQFEPVYSSSSSTPTKLHRDSRPLHERAVGRLLSGSHGVAKGEDICVRIAVAIAMPSCRGRKSGHGSDEEPSEVCLGFAEARWSVPASQGESH</sequence>
<organism evidence="3 4">
    <name type="scientific">Ceriporiopsis subvermispora (strain B)</name>
    <name type="common">White-rot fungus</name>
    <name type="synonym">Gelatoporia subvermispora</name>
    <dbReference type="NCBI Taxonomy" id="914234"/>
    <lineage>
        <taxon>Eukaryota</taxon>
        <taxon>Fungi</taxon>
        <taxon>Dikarya</taxon>
        <taxon>Basidiomycota</taxon>
        <taxon>Agaricomycotina</taxon>
        <taxon>Agaricomycetes</taxon>
        <taxon>Polyporales</taxon>
        <taxon>Gelatoporiaceae</taxon>
        <taxon>Gelatoporia</taxon>
    </lineage>
</organism>
<reference evidence="3 4" key="1">
    <citation type="journal article" date="2012" name="Proc. Natl. Acad. Sci. U.S.A.">
        <title>Comparative genomics of Ceriporiopsis subvermispora and Phanerochaete chrysosporium provide insight into selective ligninolysis.</title>
        <authorList>
            <person name="Fernandez-Fueyo E."/>
            <person name="Ruiz-Duenas F.J."/>
            <person name="Ferreira P."/>
            <person name="Floudas D."/>
            <person name="Hibbett D.S."/>
            <person name="Canessa P."/>
            <person name="Larrondo L.F."/>
            <person name="James T.Y."/>
            <person name="Seelenfreund D."/>
            <person name="Lobos S."/>
            <person name="Polanco R."/>
            <person name="Tello M."/>
            <person name="Honda Y."/>
            <person name="Watanabe T."/>
            <person name="Watanabe T."/>
            <person name="Ryu J.S."/>
            <person name="Kubicek C.P."/>
            <person name="Schmoll M."/>
            <person name="Gaskell J."/>
            <person name="Hammel K.E."/>
            <person name="St John F.J."/>
            <person name="Vanden Wymelenberg A."/>
            <person name="Sabat G."/>
            <person name="Splinter BonDurant S."/>
            <person name="Syed K."/>
            <person name="Yadav J.S."/>
            <person name="Doddapaneni H."/>
            <person name="Subramanian V."/>
            <person name="Lavin J.L."/>
            <person name="Oguiza J.A."/>
            <person name="Perez G."/>
            <person name="Pisabarro A.G."/>
            <person name="Ramirez L."/>
            <person name="Santoyo F."/>
            <person name="Master E."/>
            <person name="Coutinho P.M."/>
            <person name="Henrissat B."/>
            <person name="Lombard V."/>
            <person name="Magnuson J.K."/>
            <person name="Kuees U."/>
            <person name="Hori C."/>
            <person name="Igarashi K."/>
            <person name="Samejima M."/>
            <person name="Held B.W."/>
            <person name="Barry K.W."/>
            <person name="LaButti K.M."/>
            <person name="Lapidus A."/>
            <person name="Lindquist E.A."/>
            <person name="Lucas S.M."/>
            <person name="Riley R."/>
            <person name="Salamov A.A."/>
            <person name="Hoffmeister D."/>
            <person name="Schwenk D."/>
            <person name="Hadar Y."/>
            <person name="Yarden O."/>
            <person name="de Vries R.P."/>
            <person name="Wiebenga A."/>
            <person name="Stenlid J."/>
            <person name="Eastwood D."/>
            <person name="Grigoriev I.V."/>
            <person name="Berka R.M."/>
            <person name="Blanchette R.A."/>
            <person name="Kersten P."/>
            <person name="Martinez A.T."/>
            <person name="Vicuna R."/>
            <person name="Cullen D."/>
        </authorList>
    </citation>
    <scope>NUCLEOTIDE SEQUENCE [LARGE SCALE GENOMIC DNA]</scope>
    <source>
        <strain evidence="3 4">B</strain>
    </source>
</reference>
<dbReference type="AlphaFoldDB" id="M2PHR5"/>
<feature type="compositionally biased region" description="Low complexity" evidence="1">
    <location>
        <begin position="74"/>
        <end position="87"/>
    </location>
</feature>
<keyword evidence="2" id="KW-1133">Transmembrane helix</keyword>
<evidence type="ECO:0000256" key="1">
    <source>
        <dbReference type="SAM" id="MobiDB-lite"/>
    </source>
</evidence>
<evidence type="ECO:0000313" key="3">
    <source>
        <dbReference type="EMBL" id="EMD35634.1"/>
    </source>
</evidence>